<dbReference type="InterPro" id="IPR011009">
    <property type="entry name" value="Kinase-like_dom_sf"/>
</dbReference>
<keyword evidence="4" id="KW-0418">Kinase</keyword>
<proteinExistence type="predicted"/>
<dbReference type="PANTHER" id="PTHR27002">
    <property type="entry name" value="RECEPTOR-LIKE SERINE/THREONINE-PROTEIN KINASE SD1-8"/>
    <property type="match status" value="1"/>
</dbReference>
<dbReference type="Gene3D" id="3.30.200.20">
    <property type="entry name" value="Phosphorylase Kinase, domain 1"/>
    <property type="match status" value="1"/>
</dbReference>
<protein>
    <recommendedName>
        <fullName evidence="7">Serine-threonine/tyrosine-protein kinase catalytic domain-containing protein</fullName>
    </recommendedName>
</protein>
<evidence type="ECO:0000256" key="4">
    <source>
        <dbReference type="ARBA" id="ARBA00022777"/>
    </source>
</evidence>
<dbReference type="SUPFAM" id="SSF56112">
    <property type="entry name" value="Protein kinase-like (PK-like)"/>
    <property type="match status" value="1"/>
</dbReference>
<dbReference type="EMBL" id="CAADRP010001796">
    <property type="protein sequence ID" value="VFU52502.1"/>
    <property type="molecule type" value="Genomic_DNA"/>
</dbReference>
<sequence>MSRRFTASELGTTDRWTVLRRVQANLKVKMNLHIAKLQHRNLVKLLGCCIQADERVLVYEFKPKKSLDFLSMPLKS</sequence>
<dbReference type="GO" id="GO:0004674">
    <property type="term" value="F:protein serine/threonine kinase activity"/>
    <property type="evidence" value="ECO:0007669"/>
    <property type="project" value="UniProtKB-KW"/>
</dbReference>
<evidence type="ECO:0000256" key="1">
    <source>
        <dbReference type="ARBA" id="ARBA00022527"/>
    </source>
</evidence>
<organism evidence="6">
    <name type="scientific">Salix viminalis</name>
    <name type="common">Common osier</name>
    <name type="synonym">Basket willow</name>
    <dbReference type="NCBI Taxonomy" id="40686"/>
    <lineage>
        <taxon>Eukaryota</taxon>
        <taxon>Viridiplantae</taxon>
        <taxon>Streptophyta</taxon>
        <taxon>Embryophyta</taxon>
        <taxon>Tracheophyta</taxon>
        <taxon>Spermatophyta</taxon>
        <taxon>Magnoliopsida</taxon>
        <taxon>eudicotyledons</taxon>
        <taxon>Gunneridae</taxon>
        <taxon>Pentapetalae</taxon>
        <taxon>rosids</taxon>
        <taxon>fabids</taxon>
        <taxon>Malpighiales</taxon>
        <taxon>Salicaceae</taxon>
        <taxon>Saliceae</taxon>
        <taxon>Salix</taxon>
    </lineage>
</organism>
<keyword evidence="2" id="KW-0808">Transferase</keyword>
<gene>
    <name evidence="6" type="ORF">SVIM_LOCUS360471</name>
</gene>
<evidence type="ECO:0000256" key="3">
    <source>
        <dbReference type="ARBA" id="ARBA00022741"/>
    </source>
</evidence>
<dbReference type="GO" id="GO:0005524">
    <property type="term" value="F:ATP binding"/>
    <property type="evidence" value="ECO:0007669"/>
    <property type="project" value="UniProtKB-KW"/>
</dbReference>
<name>A0A6N2MFT1_SALVM</name>
<dbReference type="GO" id="GO:0005886">
    <property type="term" value="C:plasma membrane"/>
    <property type="evidence" value="ECO:0007669"/>
    <property type="project" value="TreeGrafter"/>
</dbReference>
<keyword evidence="5" id="KW-0067">ATP-binding</keyword>
<dbReference type="AlphaFoldDB" id="A0A6N2MFT1"/>
<keyword evidence="3" id="KW-0547">Nucleotide-binding</keyword>
<keyword evidence="1" id="KW-0723">Serine/threonine-protein kinase</keyword>
<evidence type="ECO:0000256" key="2">
    <source>
        <dbReference type="ARBA" id="ARBA00022679"/>
    </source>
</evidence>
<evidence type="ECO:0000256" key="5">
    <source>
        <dbReference type="ARBA" id="ARBA00022840"/>
    </source>
</evidence>
<accession>A0A6N2MFT1</accession>
<dbReference type="PANTHER" id="PTHR27002:SF1039">
    <property type="entry name" value="NON-SPECIFIC SERINE_THREONINE PROTEIN KINASE"/>
    <property type="match status" value="1"/>
</dbReference>
<evidence type="ECO:0008006" key="7">
    <source>
        <dbReference type="Google" id="ProtNLM"/>
    </source>
</evidence>
<reference evidence="6" key="1">
    <citation type="submission" date="2019-03" db="EMBL/GenBank/DDBJ databases">
        <authorList>
            <person name="Mank J."/>
            <person name="Almeida P."/>
        </authorList>
    </citation>
    <scope>NUCLEOTIDE SEQUENCE</scope>
    <source>
        <strain evidence="6">78183</strain>
    </source>
</reference>
<evidence type="ECO:0000313" key="6">
    <source>
        <dbReference type="EMBL" id="VFU52502.1"/>
    </source>
</evidence>